<dbReference type="EMBL" id="NAJM01000061">
    <property type="protein sequence ID" value="RVX66470.1"/>
    <property type="molecule type" value="Genomic_DNA"/>
</dbReference>
<name>A0A438MUE7_EXOME</name>
<protein>
    <recommendedName>
        <fullName evidence="4">CipC-like antibiotic response protein</fullName>
    </recommendedName>
</protein>
<dbReference type="Pfam" id="PF12585">
    <property type="entry name" value="DUF3759"/>
    <property type="match status" value="1"/>
</dbReference>
<dbReference type="InterPro" id="IPR022234">
    <property type="entry name" value="DUF3759"/>
</dbReference>
<evidence type="ECO:0008006" key="4">
    <source>
        <dbReference type="Google" id="ProtNLM"/>
    </source>
</evidence>
<evidence type="ECO:0000313" key="2">
    <source>
        <dbReference type="EMBL" id="RVX66470.1"/>
    </source>
</evidence>
<feature type="region of interest" description="Disordered" evidence="1">
    <location>
        <begin position="92"/>
        <end position="120"/>
    </location>
</feature>
<gene>
    <name evidence="2" type="ORF">B0A52_09700</name>
</gene>
<sequence>MGWFDDNRDAHEQVYGGGEHEAKFSHELLGGAAAFEGMKLFEDRQRREGKVVSHGFAKELLAGFVGAEVDKLAETKGLDEYDRIEAKRHAERRAHEAYNEHYRDADQYDPQQYQQPNFNY</sequence>
<feature type="compositionally biased region" description="Low complexity" evidence="1">
    <location>
        <begin position="108"/>
        <end position="120"/>
    </location>
</feature>
<reference evidence="2 3" key="1">
    <citation type="submission" date="2017-03" db="EMBL/GenBank/DDBJ databases">
        <title>Genomes of endolithic fungi from Antarctica.</title>
        <authorList>
            <person name="Coleine C."/>
            <person name="Masonjones S."/>
            <person name="Stajich J.E."/>
        </authorList>
    </citation>
    <scope>NUCLEOTIDE SEQUENCE [LARGE SCALE GENOMIC DNA]</scope>
    <source>
        <strain evidence="2 3">CCFEE 6314</strain>
    </source>
</reference>
<dbReference type="PANTHER" id="PTHR37450:SF1">
    <property type="entry name" value="CIPC PROTEIN"/>
    <property type="match status" value="1"/>
</dbReference>
<dbReference type="VEuPathDB" id="FungiDB:PV10_03917"/>
<evidence type="ECO:0000256" key="1">
    <source>
        <dbReference type="SAM" id="MobiDB-lite"/>
    </source>
</evidence>
<dbReference type="PANTHER" id="PTHR37450">
    <property type="entry name" value="CIPC PROTEIN"/>
    <property type="match status" value="1"/>
</dbReference>
<dbReference type="AlphaFoldDB" id="A0A438MUE7"/>
<evidence type="ECO:0000313" key="3">
    <source>
        <dbReference type="Proteomes" id="UP000288859"/>
    </source>
</evidence>
<dbReference type="Proteomes" id="UP000288859">
    <property type="component" value="Unassembled WGS sequence"/>
</dbReference>
<accession>A0A438MUE7</accession>
<dbReference type="OrthoDB" id="9895617at2759"/>
<feature type="compositionally biased region" description="Basic and acidic residues" evidence="1">
    <location>
        <begin position="92"/>
        <end position="106"/>
    </location>
</feature>
<proteinExistence type="predicted"/>
<organism evidence="2 3">
    <name type="scientific">Exophiala mesophila</name>
    <name type="common">Black yeast-like fungus</name>
    <dbReference type="NCBI Taxonomy" id="212818"/>
    <lineage>
        <taxon>Eukaryota</taxon>
        <taxon>Fungi</taxon>
        <taxon>Dikarya</taxon>
        <taxon>Ascomycota</taxon>
        <taxon>Pezizomycotina</taxon>
        <taxon>Eurotiomycetes</taxon>
        <taxon>Chaetothyriomycetidae</taxon>
        <taxon>Chaetothyriales</taxon>
        <taxon>Herpotrichiellaceae</taxon>
        <taxon>Exophiala</taxon>
    </lineage>
</organism>
<comment type="caution">
    <text evidence="2">The sequence shown here is derived from an EMBL/GenBank/DDBJ whole genome shotgun (WGS) entry which is preliminary data.</text>
</comment>